<dbReference type="PANTHER" id="PTHR30619:SF1">
    <property type="entry name" value="RECOMBINATION PROTEIN 2"/>
    <property type="match status" value="1"/>
</dbReference>
<dbReference type="Proteomes" id="UP001549749">
    <property type="component" value="Unassembled WGS sequence"/>
</dbReference>
<dbReference type="PANTHER" id="PTHR30619">
    <property type="entry name" value="DNA INTERNALIZATION/COMPETENCE PROTEIN COMEC/REC2"/>
    <property type="match status" value="1"/>
</dbReference>
<dbReference type="InterPro" id="IPR036866">
    <property type="entry name" value="RibonucZ/Hydroxyglut_hydro"/>
</dbReference>
<dbReference type="SUPFAM" id="SSF56281">
    <property type="entry name" value="Metallo-hydrolase/oxidoreductase"/>
    <property type="match status" value="1"/>
</dbReference>
<gene>
    <name evidence="2" type="ORF">ABR189_22020</name>
</gene>
<dbReference type="EMBL" id="JBEXAC010000002">
    <property type="protein sequence ID" value="MET7000083.1"/>
    <property type="molecule type" value="Genomic_DNA"/>
</dbReference>
<name>A0ABV2TAM1_9BACT</name>
<feature type="signal peptide" evidence="1">
    <location>
        <begin position="1"/>
        <end position="36"/>
    </location>
</feature>
<proteinExistence type="predicted"/>
<protein>
    <recommendedName>
        <fullName evidence="4">Metallo-beta-lactamase domain-containing protein</fullName>
    </recommendedName>
</protein>
<keyword evidence="3" id="KW-1185">Reference proteome</keyword>
<sequence>MEQCSFERTNTTRAMSYLSRLLSLICFVFTVQHASAQSLQPWKKGYLDIHFINTGRGECAFMIMPDGTTMMIDAGELNPTDARTLSPRTAPLQPDTTQPAYAWIADYVKAVSPTPGIDYALVTHFHDDHFGGMYKTAIRSQAGKYCLTGITGVGDRIPIHMLVDRGYPTYNYPVNLLQKMEEPAAANDGELMQLKNYIAFINYHTAHSGMIAARFKTGSKDQFVMRKDLAAYPAFHIRNIMSNGFIWNGKGEETFNHFANTGGLLPDENNAGCGIRVQYGSFRMFFGADIQGIVNYGDPAADDMESAVAPVVGPVDVATTSHHGNRNALNINYIQTLRPRVWIQQVWSSDHPGHETLIRLTAPATNPFPHDLFATNMLEANKLVIGPALENAFKSSSGHIVVRVDPDGKTYHIIVLDSFRRGQQVKGVFGPYTAGANG</sequence>
<evidence type="ECO:0000313" key="2">
    <source>
        <dbReference type="EMBL" id="MET7000083.1"/>
    </source>
</evidence>
<dbReference type="Gene3D" id="3.60.15.10">
    <property type="entry name" value="Ribonuclease Z/Hydroxyacylglutathione hydrolase-like"/>
    <property type="match status" value="1"/>
</dbReference>
<evidence type="ECO:0008006" key="4">
    <source>
        <dbReference type="Google" id="ProtNLM"/>
    </source>
</evidence>
<reference evidence="2 3" key="1">
    <citation type="submission" date="2024-06" db="EMBL/GenBank/DDBJ databases">
        <title>Chitinophaga defluvii sp. nov., isolated from municipal sewage.</title>
        <authorList>
            <person name="Zhang L."/>
        </authorList>
    </citation>
    <scope>NUCLEOTIDE SEQUENCE [LARGE SCALE GENOMIC DNA]</scope>
    <source>
        <strain evidence="2 3">H8</strain>
    </source>
</reference>
<comment type="caution">
    <text evidence="2">The sequence shown here is derived from an EMBL/GenBank/DDBJ whole genome shotgun (WGS) entry which is preliminary data.</text>
</comment>
<keyword evidence="1" id="KW-0732">Signal</keyword>
<dbReference type="RefSeq" id="WP_354662643.1">
    <property type="nucleotide sequence ID" value="NZ_JBEXAC010000002.1"/>
</dbReference>
<accession>A0ABV2TAM1</accession>
<feature type="chain" id="PRO_5046711092" description="Metallo-beta-lactamase domain-containing protein" evidence="1">
    <location>
        <begin position="37"/>
        <end position="438"/>
    </location>
</feature>
<dbReference type="InterPro" id="IPR052159">
    <property type="entry name" value="Competence_DNA_uptake"/>
</dbReference>
<evidence type="ECO:0000256" key="1">
    <source>
        <dbReference type="SAM" id="SignalP"/>
    </source>
</evidence>
<evidence type="ECO:0000313" key="3">
    <source>
        <dbReference type="Proteomes" id="UP001549749"/>
    </source>
</evidence>
<organism evidence="2 3">
    <name type="scientific">Chitinophaga defluvii</name>
    <dbReference type="NCBI Taxonomy" id="3163343"/>
    <lineage>
        <taxon>Bacteria</taxon>
        <taxon>Pseudomonadati</taxon>
        <taxon>Bacteroidota</taxon>
        <taxon>Chitinophagia</taxon>
        <taxon>Chitinophagales</taxon>
        <taxon>Chitinophagaceae</taxon>
        <taxon>Chitinophaga</taxon>
    </lineage>
</organism>